<name>A0A7X9ZU96_9SPHN</name>
<dbReference type="Proteomes" id="UP000519023">
    <property type="component" value="Unassembled WGS sequence"/>
</dbReference>
<dbReference type="GO" id="GO:0030244">
    <property type="term" value="P:cellulose biosynthetic process"/>
    <property type="evidence" value="ECO:0007669"/>
    <property type="project" value="InterPro"/>
</dbReference>
<accession>A0A7X9ZU96</accession>
<evidence type="ECO:0000313" key="1">
    <source>
        <dbReference type="EMBL" id="NML12803.1"/>
    </source>
</evidence>
<keyword evidence="2" id="KW-1185">Reference proteome</keyword>
<dbReference type="Pfam" id="PF03500">
    <property type="entry name" value="Cellsynth_D"/>
    <property type="match status" value="1"/>
</dbReference>
<dbReference type="InterPro" id="IPR022798">
    <property type="entry name" value="BcsD_bac"/>
</dbReference>
<sequence>MREDFMETPIAAPHAPDVAGLSLLTALTASEIFKSATAAQARGFYVAVGKRIASLAPVEDISDLDALTQRINRVWHAMHWGEASLSMDDEGIIVHHHGMPDALEGDLEGHWPDVKNAILEGAYDGWFRTLGSGPQLKTWIVHTHEGQIELRHGR</sequence>
<dbReference type="EMBL" id="JABBFV010000026">
    <property type="protein sequence ID" value="NML12803.1"/>
    <property type="molecule type" value="Genomic_DNA"/>
</dbReference>
<organism evidence="1 2">
    <name type="scientific">Sphingobium psychrophilum</name>
    <dbReference type="NCBI Taxonomy" id="2728834"/>
    <lineage>
        <taxon>Bacteria</taxon>
        <taxon>Pseudomonadati</taxon>
        <taxon>Pseudomonadota</taxon>
        <taxon>Alphaproteobacteria</taxon>
        <taxon>Sphingomonadales</taxon>
        <taxon>Sphingomonadaceae</taxon>
        <taxon>Sphingobium</taxon>
    </lineage>
</organism>
<dbReference type="AlphaFoldDB" id="A0A7X9ZU96"/>
<dbReference type="InterPro" id="IPR038470">
    <property type="entry name" value="Cellsynth_D_sf"/>
</dbReference>
<reference evidence="1 2" key="1">
    <citation type="submission" date="2020-04" db="EMBL/GenBank/DDBJ databases">
        <title>Sphingobium sp. AR-3-1 isolated from Arctic soil.</title>
        <authorList>
            <person name="Dahal R.H."/>
            <person name="Chaudhary D.K."/>
        </authorList>
    </citation>
    <scope>NUCLEOTIDE SEQUENCE [LARGE SCALE GENOMIC DNA]</scope>
    <source>
        <strain evidence="1 2">AR-3-1</strain>
    </source>
</reference>
<protein>
    <submittedName>
        <fullName evidence="1">Uncharacterized protein</fullName>
    </submittedName>
</protein>
<dbReference type="Gene3D" id="3.30.70.2590">
    <property type="match status" value="1"/>
</dbReference>
<evidence type="ECO:0000313" key="2">
    <source>
        <dbReference type="Proteomes" id="UP000519023"/>
    </source>
</evidence>
<proteinExistence type="predicted"/>
<comment type="caution">
    <text evidence="1">The sequence shown here is derived from an EMBL/GenBank/DDBJ whole genome shotgun (WGS) entry which is preliminary data.</text>
</comment>
<gene>
    <name evidence="1" type="ORF">HHL08_22155</name>
</gene>